<name>A0A9N9H4I0_9GLOM</name>
<protein>
    <submittedName>
        <fullName evidence="1">6654_t:CDS:1</fullName>
    </submittedName>
</protein>
<gene>
    <name evidence="1" type="ORF">RFULGI_LOCUS8663</name>
</gene>
<evidence type="ECO:0000313" key="1">
    <source>
        <dbReference type="EMBL" id="CAG8656046.1"/>
    </source>
</evidence>
<organism evidence="1 2">
    <name type="scientific">Racocetra fulgida</name>
    <dbReference type="NCBI Taxonomy" id="60492"/>
    <lineage>
        <taxon>Eukaryota</taxon>
        <taxon>Fungi</taxon>
        <taxon>Fungi incertae sedis</taxon>
        <taxon>Mucoromycota</taxon>
        <taxon>Glomeromycotina</taxon>
        <taxon>Glomeromycetes</taxon>
        <taxon>Diversisporales</taxon>
        <taxon>Gigasporaceae</taxon>
        <taxon>Racocetra</taxon>
    </lineage>
</organism>
<sequence>MALKAIITSYIDYGLNRQFMYKIKINNTKFETYVAIHPIAEQAIKNSHSSDQHFKNELERVASTIFEGSYSNDVKGRLAETYITTILEIDKRVQFKITGKQKTQNPVYNLKRQLQTVVKFLGNSLPFENVDLSKTTFFLPLSPNYPGVNFLIWDHEKKLLFAFQITIGNLKDHYESRNKFTANRSDSLVNKWAELCKIKKIKVIFVWFAPENFRDRDNEKDSLYFFNTLLTFIMSQVEDMDSRIDVLQKSLETLMQQAATDNIIVDDLKK</sequence>
<evidence type="ECO:0000313" key="2">
    <source>
        <dbReference type="Proteomes" id="UP000789396"/>
    </source>
</evidence>
<dbReference type="OrthoDB" id="2319069at2759"/>
<reference evidence="1" key="1">
    <citation type="submission" date="2021-06" db="EMBL/GenBank/DDBJ databases">
        <authorList>
            <person name="Kallberg Y."/>
            <person name="Tangrot J."/>
            <person name="Rosling A."/>
        </authorList>
    </citation>
    <scope>NUCLEOTIDE SEQUENCE</scope>
    <source>
        <strain evidence="1">IN212</strain>
    </source>
</reference>
<comment type="caution">
    <text evidence="1">The sequence shown here is derived from an EMBL/GenBank/DDBJ whole genome shotgun (WGS) entry which is preliminary data.</text>
</comment>
<dbReference type="Proteomes" id="UP000789396">
    <property type="component" value="Unassembled WGS sequence"/>
</dbReference>
<dbReference type="EMBL" id="CAJVPZ010014240">
    <property type="protein sequence ID" value="CAG8656046.1"/>
    <property type="molecule type" value="Genomic_DNA"/>
</dbReference>
<proteinExistence type="predicted"/>
<accession>A0A9N9H4I0</accession>
<dbReference type="AlphaFoldDB" id="A0A9N9H4I0"/>
<keyword evidence="2" id="KW-1185">Reference proteome</keyword>